<comment type="caution">
    <text evidence="1">The sequence shown here is derived from an EMBL/GenBank/DDBJ whole genome shotgun (WGS) entry which is preliminary data.</text>
</comment>
<name>A0A1F7Y4L7_9BACT</name>
<protein>
    <submittedName>
        <fullName evidence="1">Uncharacterized protein</fullName>
    </submittedName>
</protein>
<dbReference type="AlphaFoldDB" id="A0A1F7Y4L7"/>
<evidence type="ECO:0000313" key="1">
    <source>
        <dbReference type="EMBL" id="OGM21598.1"/>
    </source>
</evidence>
<accession>A0A1F7Y4L7</accession>
<proteinExistence type="predicted"/>
<sequence length="152" mass="17388">MTSELSERFRYPGGEQMNGFYICKKLTETELDICIGLEASGPLGLGEENIESLGIDISIVQALVNDGVVRKTTLLQLACDLTEDELRIVEMKEWMSQGGFDELDREGDRKLFRNFEQALKIVEQGEVPENLVPRYQVITDLYNYINLIYDDR</sequence>
<organism evidence="1 2">
    <name type="scientific">Candidatus Woesebacteria bacterium RIFCSPHIGHO2_01_FULL_38_9b</name>
    <dbReference type="NCBI Taxonomy" id="1802493"/>
    <lineage>
        <taxon>Bacteria</taxon>
        <taxon>Candidatus Woeseibacteriota</taxon>
    </lineage>
</organism>
<dbReference type="Proteomes" id="UP000178750">
    <property type="component" value="Unassembled WGS sequence"/>
</dbReference>
<evidence type="ECO:0000313" key="2">
    <source>
        <dbReference type="Proteomes" id="UP000178750"/>
    </source>
</evidence>
<gene>
    <name evidence="1" type="ORF">A2863_04035</name>
</gene>
<dbReference type="EMBL" id="MGGF01000032">
    <property type="protein sequence ID" value="OGM21598.1"/>
    <property type="molecule type" value="Genomic_DNA"/>
</dbReference>
<reference evidence="1 2" key="1">
    <citation type="journal article" date="2016" name="Nat. Commun.">
        <title>Thousands of microbial genomes shed light on interconnected biogeochemical processes in an aquifer system.</title>
        <authorList>
            <person name="Anantharaman K."/>
            <person name="Brown C.T."/>
            <person name="Hug L.A."/>
            <person name="Sharon I."/>
            <person name="Castelle C.J."/>
            <person name="Probst A.J."/>
            <person name="Thomas B.C."/>
            <person name="Singh A."/>
            <person name="Wilkins M.J."/>
            <person name="Karaoz U."/>
            <person name="Brodie E.L."/>
            <person name="Williams K.H."/>
            <person name="Hubbard S.S."/>
            <person name="Banfield J.F."/>
        </authorList>
    </citation>
    <scope>NUCLEOTIDE SEQUENCE [LARGE SCALE GENOMIC DNA]</scope>
</reference>